<dbReference type="RefSeq" id="WP_344992445.1">
    <property type="nucleotide sequence ID" value="NZ_BAAAXV010000005.1"/>
</dbReference>
<evidence type="ECO:0000313" key="1">
    <source>
        <dbReference type="EMBL" id="MFB9621695.1"/>
    </source>
</evidence>
<protein>
    <submittedName>
        <fullName evidence="1">Uncharacterized protein</fullName>
    </submittedName>
</protein>
<keyword evidence="2" id="KW-1185">Reference proteome</keyword>
<sequence length="255" mass="28065">MATGRGPVVIRPWRGRYAAGSVAVASRNEVWVAETGGPDDYAGAALRRWDGAAWRRVRKPAQLDSLDLVEDVAAADPGEVWGLSVYGQGYGELRVIHRDGSRWAMLPSPSPSVSLPQREPGWCENPSESALYLRELASRARNEVWSLARIARCGNGPTVREVVLHWNGTSWQEAKLPLDSTTQLTEIQADKVGGVWIGANPDHGQSYVLNFREGRWTRSTLHRGRVGRIVSIPGATGLLVLAQEGKDTYLIYELK</sequence>
<evidence type="ECO:0000313" key="2">
    <source>
        <dbReference type="Proteomes" id="UP001589532"/>
    </source>
</evidence>
<accession>A0ABV5RQS9</accession>
<gene>
    <name evidence="1" type="ORF">ACFFSA_01245</name>
</gene>
<proteinExistence type="predicted"/>
<organism evidence="1 2">
    <name type="scientific">Nonomuraea helvata</name>
    <dbReference type="NCBI Taxonomy" id="37484"/>
    <lineage>
        <taxon>Bacteria</taxon>
        <taxon>Bacillati</taxon>
        <taxon>Actinomycetota</taxon>
        <taxon>Actinomycetes</taxon>
        <taxon>Streptosporangiales</taxon>
        <taxon>Streptosporangiaceae</taxon>
        <taxon>Nonomuraea</taxon>
    </lineage>
</organism>
<comment type="caution">
    <text evidence="1">The sequence shown here is derived from an EMBL/GenBank/DDBJ whole genome shotgun (WGS) entry which is preliminary data.</text>
</comment>
<dbReference type="Proteomes" id="UP001589532">
    <property type="component" value="Unassembled WGS sequence"/>
</dbReference>
<name>A0ABV5RQS9_9ACTN</name>
<reference evidence="1 2" key="1">
    <citation type="submission" date="2024-09" db="EMBL/GenBank/DDBJ databases">
        <authorList>
            <person name="Sun Q."/>
            <person name="Mori K."/>
        </authorList>
    </citation>
    <scope>NUCLEOTIDE SEQUENCE [LARGE SCALE GENOMIC DNA]</scope>
    <source>
        <strain evidence="1 2">JCM 3143</strain>
    </source>
</reference>
<dbReference type="EMBL" id="JBHMBW010000002">
    <property type="protein sequence ID" value="MFB9621695.1"/>
    <property type="molecule type" value="Genomic_DNA"/>
</dbReference>